<feature type="repeat" description="NHL" evidence="6">
    <location>
        <begin position="2198"/>
        <end position="2238"/>
    </location>
</feature>
<feature type="region of interest" description="Disordered" evidence="7">
    <location>
        <begin position="1092"/>
        <end position="1170"/>
    </location>
</feature>
<feature type="compositionally biased region" description="Low complexity" evidence="7">
    <location>
        <begin position="1910"/>
        <end position="1930"/>
    </location>
</feature>
<dbReference type="GO" id="GO:0043161">
    <property type="term" value="P:proteasome-mediated ubiquitin-dependent protein catabolic process"/>
    <property type="evidence" value="ECO:0007669"/>
    <property type="project" value="TreeGrafter"/>
</dbReference>
<feature type="compositionally biased region" description="Low complexity" evidence="7">
    <location>
        <begin position="1243"/>
        <end position="1268"/>
    </location>
</feature>
<feature type="region of interest" description="Disordered" evidence="7">
    <location>
        <begin position="708"/>
        <end position="857"/>
    </location>
</feature>
<feature type="compositionally biased region" description="Basic and acidic residues" evidence="7">
    <location>
        <begin position="432"/>
        <end position="442"/>
    </location>
</feature>
<name>A0A9Q0ME26_BLOTA</name>
<dbReference type="InterPro" id="IPR001841">
    <property type="entry name" value="Znf_RING"/>
</dbReference>
<feature type="compositionally biased region" description="Low complexity" evidence="7">
    <location>
        <begin position="934"/>
        <end position="963"/>
    </location>
</feature>
<feature type="compositionally biased region" description="Polar residues" evidence="7">
    <location>
        <begin position="1563"/>
        <end position="1586"/>
    </location>
</feature>
<feature type="compositionally biased region" description="Polar residues" evidence="7">
    <location>
        <begin position="659"/>
        <end position="671"/>
    </location>
</feature>
<feature type="region of interest" description="Disordered" evidence="7">
    <location>
        <begin position="504"/>
        <end position="597"/>
    </location>
</feature>
<feature type="repeat" description="NHL" evidence="6">
    <location>
        <begin position="2104"/>
        <end position="2147"/>
    </location>
</feature>
<keyword evidence="11" id="KW-1185">Reference proteome</keyword>
<dbReference type="FunFam" id="2.120.10.30:FF:000013">
    <property type="entry name" value="E3 ubiquitin-protein ligase TRIM71"/>
    <property type="match status" value="2"/>
</dbReference>
<feature type="compositionally biased region" description="Low complexity" evidence="7">
    <location>
        <begin position="970"/>
        <end position="981"/>
    </location>
</feature>
<dbReference type="OMA" id="GRPHMET"/>
<dbReference type="PANTHER" id="PTHR24104">
    <property type="entry name" value="E3 UBIQUITIN-PROTEIN LIGASE NHLRC1-RELATED"/>
    <property type="match status" value="1"/>
</dbReference>
<sequence length="2238" mass="243533">MSAWSQLEQLLTCAICLDRFRNPKLLPCQHTFCGEPCMEGLVDYARRQIKCPECRAEHRIPYNGVQSFPNNVTLTRFLDLHRGITGEEPEPLPSQMDRCGVCGEKSVCVRCAHCEKKVCDECRTAHLDILRREINRINVQVRRGLNKLTEHAQQAGKGSERLLVTSTQIRDEISESVRRFIKDLKDKESKLLADLDEFTQSESKNSEKLNEDLDMELQTISSNCELVEKHVTEDDDWTDLELMEYKEIFLKTLDFLRNMDPDTMDFSRKIKYIPKVDLDTARRNVTDFGEIKITQAPSGGGGTGAALSPSESSTNLALPNSNLMRSQSDHRLAAQFATRNKDPLQRSYLDVTGQGRYGSGLNSDSERERGNSPPGRRGERFGSVRSYGGRTENTGSSFGYTRGWERPGDSEYEPSNSSNFRSRFMRERIRERGGTGDDHSFDDNDSEISSSHRVRFQEEAAATVRPKLFDTEEMVNMRAPLSGLIKLYDSPHVMERLHQNEVKAKLKDAETKENENSNSTPMAPTTISSAPPRPAQRQISEDEIEKQKKQNQAAAAAAQPSSTTTTTTTGTGTPLTPKTTTTTTTTTGTNSSSRASSLAIVDNGVSSGRNATSPASNVTNRRIQAIQKEDARSIRSSNSDDGASSGPESGDVTCDDDTSSMNAPASALNQTTRRRIFASSHSSSSGGEATNGTSASVDYGSVAAAAATEGAGSGRTTKSSSQQQQQPMTATTNRQVSTSTTSTSSLTSTASTPSANILKLKSSSTTTNQHKDRNNNYTDNDPSLNRNLRSLLSPTRFTPSSSSSLTSSSNAFKYSQPSSESTYSTDGNRSSSRLLNSTHNNHLTNNNNSLITTTPSKLKYSTGGGGIGGGGGGGGGSAINDYLYSSSSFDNYRPSYDPNSYTSTRLNSSNDNNNKSSSVALSNLTSPTSRHHPFSFTNSNSSTHSTTLNNFNPHSSSTNTSSNWRDHINSSSSSSSTSGTTPNHYTFSNVNPSSSSMLNSLLDSSFNYVSPMDSNAVPAIGSTANPNQSIESVCANATDDNGCLIAAPDADTKPNIISDDSIAPTASTEQINVDIASPGIDQSAAIDREHTQTTNIEDNSLNESNKSLDTKSGTEKRTIRIKPRQTQETDPTSTSSSSSRIYSWRDFKGQQKPDYNPYRQARPSVSSGSTFVGIPAPTTYKSSYTSSYRTPTTSNASISGSISRSSTSSSICSVTTKTSPTSTGTYSNWRSSYKTGNNDSLRSNITTTNSSTPSATTSTTESATNGNNYRHTLTTMGYPSSSNNHFDRSISSSRLVLNACTNIVTYDTVMDLTDTVLVVLVSFVELSLFLALITLTSIASIMPETLSVSGTTHEHDHDRPSSVLQTSSSSRNDESLQTISPSPPPPPPSNQPPTSPPPPTPPTPSSDTEKSQSSLEESHSSISVSATTSTATLTIPKIIVKGPGDVDLEIVNQTSNITIMRKASIKYSDSETESDEEEDEESNDEQGEMNQNAISNLNHLEGTSNQMVVENVDKNEKNIEDEDDEEDDIDEYEDLDDEDDEVEDEDDENNRLTPVENVELISQWHTNQLNGDSQPTLDLNNNSPVNSRKDSSSNDEDEEVEDEMVDAEEGDLMESWPNQMNACSSTSKANEHDYYQSPYYANHTSTRSSVSRYGGDESNNTSSYGSKNRRMSRDEDTNSGYGESINNAVPNSPPYYSNTTYGAGRRSSFSRVSTMDDDDGDNNSSGNSYESGGVRSYYNSTTRKPYQLQPSALATHNAQASDRHGSSGSTAAYYRQKLAKSKSSHAIAYDDSDDENNSNNNNPLSPTSSSFRSRFGFSSSATAAAAATTASTNVGSDPIERFASSTSSGRRTSRSGYTYRTREAKEPSPETEDAAGSVTQYLINKYGTRSNSSRPSMLSKSKSSHAIYGRSLSSSDDDTPTTQPTTPLLRRASRDTDSFTFKSSTAYGLTFPRQMYGQKRRMMMKIGSRGTNPGCFTWPRGVACAPDNSIVVADSSNHRVQVFDSTGRFQFEFGSYGSGEGEFDCLAGVTVNRIGHYIVSDRYNHRIQVFDASGRFLRAFGTEGRSDGKFSYPWGISTDALGFIYVCDKENHRIQVFQSDGTFVGKFGSIGSRSGMLEHPHYIAVSNTNRIVVSDSNNHRIQIFDVNGRSLSTFGQEGSAEGQFKFPRGVAVDENGFIIVGDSGNNRIQIFNPDGTFLKSFGSWGSGEGEFKGLEGVAISSTGNILVCDRENHRIQIF</sequence>
<feature type="region of interest" description="Disordered" evidence="7">
    <location>
        <begin position="895"/>
        <end position="981"/>
    </location>
</feature>
<evidence type="ECO:0000256" key="6">
    <source>
        <dbReference type="PROSITE-ProRule" id="PRU00504"/>
    </source>
</evidence>
<dbReference type="SMART" id="SM00184">
    <property type="entry name" value="RING"/>
    <property type="match status" value="1"/>
</dbReference>
<proteinExistence type="predicted"/>
<evidence type="ECO:0000256" key="2">
    <source>
        <dbReference type="ARBA" id="ARBA00022737"/>
    </source>
</evidence>
<feature type="compositionally biased region" description="Low complexity" evidence="7">
    <location>
        <begin position="907"/>
        <end position="918"/>
    </location>
</feature>
<feature type="region of interest" description="Disordered" evidence="7">
    <location>
        <begin position="1349"/>
        <end position="1427"/>
    </location>
</feature>
<dbReference type="InterPro" id="IPR000315">
    <property type="entry name" value="Znf_B-box"/>
</dbReference>
<dbReference type="GO" id="GO:0061630">
    <property type="term" value="F:ubiquitin protein ligase activity"/>
    <property type="evidence" value="ECO:0007669"/>
    <property type="project" value="TreeGrafter"/>
</dbReference>
<dbReference type="SUPFAM" id="SSF101898">
    <property type="entry name" value="NHL repeat"/>
    <property type="match status" value="1"/>
</dbReference>
<dbReference type="InterPro" id="IPR013083">
    <property type="entry name" value="Znf_RING/FYVE/PHD"/>
</dbReference>
<evidence type="ECO:0000256" key="5">
    <source>
        <dbReference type="PROSITE-ProRule" id="PRU00024"/>
    </source>
</evidence>
<feature type="compositionally biased region" description="Acidic residues" evidence="7">
    <location>
        <begin position="1593"/>
        <end position="1612"/>
    </location>
</feature>
<dbReference type="Gene3D" id="3.30.40.10">
    <property type="entry name" value="Zinc/RING finger domain, C3HC4 (zinc finger)"/>
    <property type="match status" value="1"/>
</dbReference>
<dbReference type="EMBL" id="JAPWDV010000001">
    <property type="protein sequence ID" value="KAJ6224190.1"/>
    <property type="molecule type" value="Genomic_DNA"/>
</dbReference>
<dbReference type="CDD" id="cd16524">
    <property type="entry name" value="RING-HC_NHL-1-like"/>
    <property type="match status" value="1"/>
</dbReference>
<dbReference type="Pfam" id="PF00097">
    <property type="entry name" value="zf-C3HC4"/>
    <property type="match status" value="1"/>
</dbReference>
<feature type="compositionally biased region" description="Low complexity" evidence="7">
    <location>
        <begin position="553"/>
        <end position="597"/>
    </location>
</feature>
<gene>
    <name evidence="10" type="ORF">RDWZM_002735</name>
</gene>
<feature type="repeat" description="NHL" evidence="6">
    <location>
        <begin position="1963"/>
        <end position="2006"/>
    </location>
</feature>
<accession>A0A9Q0ME26</accession>
<feature type="compositionally biased region" description="Low complexity" evidence="7">
    <location>
        <begin position="1722"/>
        <end position="1733"/>
    </location>
</feature>
<feature type="compositionally biased region" description="Polar residues" evidence="7">
    <location>
        <begin position="309"/>
        <end position="321"/>
    </location>
</feature>
<dbReference type="GO" id="GO:0008270">
    <property type="term" value="F:zinc ion binding"/>
    <property type="evidence" value="ECO:0007669"/>
    <property type="project" value="UniProtKB-KW"/>
</dbReference>
<feature type="compositionally biased region" description="Polar residues" evidence="7">
    <location>
        <begin position="1362"/>
        <end position="1379"/>
    </location>
</feature>
<keyword evidence="2" id="KW-0677">Repeat</keyword>
<feature type="compositionally biased region" description="Acidic residues" evidence="7">
    <location>
        <begin position="1519"/>
        <end position="1548"/>
    </location>
</feature>
<feature type="compositionally biased region" description="Low complexity" evidence="7">
    <location>
        <begin position="1411"/>
        <end position="1427"/>
    </location>
</feature>
<feature type="region of interest" description="Disordered" evidence="7">
    <location>
        <begin position="1784"/>
        <end position="1813"/>
    </location>
</feature>
<feature type="compositionally biased region" description="Polar residues" evidence="7">
    <location>
        <begin position="1616"/>
        <end position="1628"/>
    </location>
</feature>
<evidence type="ECO:0000259" key="8">
    <source>
        <dbReference type="PROSITE" id="PS50089"/>
    </source>
</evidence>
<feature type="compositionally biased region" description="Polar residues" evidence="7">
    <location>
        <begin position="1092"/>
        <end position="1105"/>
    </location>
</feature>
<dbReference type="Pfam" id="PF01436">
    <property type="entry name" value="NHL"/>
    <property type="match status" value="6"/>
</dbReference>
<feature type="compositionally biased region" description="Polar residues" evidence="7">
    <location>
        <begin position="919"/>
        <end position="928"/>
    </location>
</feature>
<dbReference type="InterPro" id="IPR050952">
    <property type="entry name" value="TRIM-NHL_E3_ligases"/>
</dbReference>
<keyword evidence="1" id="KW-0479">Metal-binding</keyword>
<dbReference type="InterPro" id="IPR018957">
    <property type="entry name" value="Znf_C3HC4_RING-type"/>
</dbReference>
<feature type="compositionally biased region" description="Basic and acidic residues" evidence="7">
    <location>
        <begin position="504"/>
        <end position="515"/>
    </location>
</feature>
<feature type="compositionally biased region" description="Low complexity" evidence="7">
    <location>
        <begin position="1890"/>
        <end position="1901"/>
    </location>
</feature>
<feature type="compositionally biased region" description="Low complexity" evidence="7">
    <location>
        <begin position="828"/>
        <end position="854"/>
    </location>
</feature>
<feature type="compositionally biased region" description="Polar residues" evidence="7">
    <location>
        <begin position="897"/>
        <end position="906"/>
    </location>
</feature>
<dbReference type="PANTHER" id="PTHR24104:SF47">
    <property type="entry name" value="E3 UBIQUITIN-PROTEIN LIGASE NHLRC1"/>
    <property type="match status" value="1"/>
</dbReference>
<dbReference type="SUPFAM" id="SSF57850">
    <property type="entry name" value="RING/U-box"/>
    <property type="match status" value="1"/>
</dbReference>
<feature type="repeat" description="NHL" evidence="6">
    <location>
        <begin position="2010"/>
        <end position="2053"/>
    </location>
</feature>
<feature type="compositionally biased region" description="Acidic residues" evidence="7">
    <location>
        <begin position="1470"/>
        <end position="1487"/>
    </location>
</feature>
<dbReference type="GO" id="GO:0000209">
    <property type="term" value="P:protein polyubiquitination"/>
    <property type="evidence" value="ECO:0007669"/>
    <property type="project" value="TreeGrafter"/>
</dbReference>
<feature type="region of interest" description="Disordered" evidence="7">
    <location>
        <begin position="1182"/>
        <end position="1217"/>
    </location>
</feature>
<feature type="compositionally biased region" description="Polar residues" evidence="7">
    <location>
        <begin position="1678"/>
        <end position="1713"/>
    </location>
</feature>
<dbReference type="Proteomes" id="UP001142055">
    <property type="component" value="Chromosome 1"/>
</dbReference>
<feature type="region of interest" description="Disordered" evidence="7">
    <location>
        <begin position="432"/>
        <end position="453"/>
    </location>
</feature>
<evidence type="ECO:0000259" key="9">
    <source>
        <dbReference type="PROSITE" id="PS50119"/>
    </source>
</evidence>
<feature type="domain" description="RING-type" evidence="8">
    <location>
        <begin position="13"/>
        <end position="55"/>
    </location>
</feature>
<evidence type="ECO:0000256" key="1">
    <source>
        <dbReference type="ARBA" id="ARBA00022723"/>
    </source>
</evidence>
<protein>
    <recommendedName>
        <fullName evidence="12">RING-type domain-containing protein</fullName>
    </recommendedName>
</protein>
<keyword evidence="4" id="KW-0862">Zinc</keyword>
<feature type="repeat" description="NHL" evidence="6">
    <location>
        <begin position="2060"/>
        <end position="2100"/>
    </location>
</feature>
<feature type="region of interest" description="Disordered" evidence="7">
    <location>
        <begin position="1237"/>
        <end position="1268"/>
    </location>
</feature>
<evidence type="ECO:0000256" key="7">
    <source>
        <dbReference type="SAM" id="MobiDB-lite"/>
    </source>
</evidence>
<dbReference type="PROSITE" id="PS50089">
    <property type="entry name" value="ZF_RING_2"/>
    <property type="match status" value="1"/>
</dbReference>
<feature type="region of interest" description="Disordered" evidence="7">
    <location>
        <begin position="1465"/>
        <end position="1629"/>
    </location>
</feature>
<dbReference type="PROSITE" id="PS51125">
    <property type="entry name" value="NHL"/>
    <property type="match status" value="6"/>
</dbReference>
<keyword evidence="3 5" id="KW-0863">Zinc-finger</keyword>
<feature type="domain" description="B box-type" evidence="9">
    <location>
        <begin position="94"/>
        <end position="137"/>
    </location>
</feature>
<feature type="repeat" description="NHL" evidence="6">
    <location>
        <begin position="2151"/>
        <end position="2194"/>
    </location>
</feature>
<feature type="compositionally biased region" description="Pro residues" evidence="7">
    <location>
        <begin position="1381"/>
        <end position="1404"/>
    </location>
</feature>
<evidence type="ECO:0000313" key="11">
    <source>
        <dbReference type="Proteomes" id="UP001142055"/>
    </source>
</evidence>
<feature type="compositionally biased region" description="Polar residues" evidence="7">
    <location>
        <begin position="1488"/>
        <end position="1508"/>
    </location>
</feature>
<dbReference type="FunFam" id="2.120.10.30:FF:000037">
    <property type="entry name" value="Uncharacterized protein, isoform E"/>
    <property type="match status" value="1"/>
</dbReference>
<feature type="compositionally biased region" description="Basic and acidic residues" evidence="7">
    <location>
        <begin position="1106"/>
        <end position="1118"/>
    </location>
</feature>
<reference evidence="10" key="1">
    <citation type="submission" date="2022-12" db="EMBL/GenBank/DDBJ databases">
        <title>Genome assemblies of Blomia tropicalis.</title>
        <authorList>
            <person name="Cui Y."/>
        </authorList>
    </citation>
    <scope>NUCLEOTIDE SEQUENCE</scope>
    <source>
        <tissue evidence="10">Adult mites</tissue>
    </source>
</reference>
<dbReference type="InterPro" id="IPR011042">
    <property type="entry name" value="6-blade_b-propeller_TolB-like"/>
</dbReference>
<evidence type="ECO:0008006" key="12">
    <source>
        <dbReference type="Google" id="ProtNLM"/>
    </source>
</evidence>
<feature type="compositionally biased region" description="Low complexity" evidence="7">
    <location>
        <begin position="1797"/>
        <end position="1813"/>
    </location>
</feature>
<feature type="compositionally biased region" description="Low complexity" evidence="7">
    <location>
        <begin position="708"/>
        <end position="755"/>
    </location>
</feature>
<dbReference type="Gene3D" id="2.120.10.30">
    <property type="entry name" value="TolB, C-terminal domain"/>
    <property type="match status" value="3"/>
</dbReference>
<feature type="region of interest" description="Disordered" evidence="7">
    <location>
        <begin position="1645"/>
        <end position="1738"/>
    </location>
</feature>
<feature type="compositionally biased region" description="Basic and acidic residues" evidence="7">
    <location>
        <begin position="364"/>
        <end position="382"/>
    </location>
</feature>
<dbReference type="InterPro" id="IPR001258">
    <property type="entry name" value="NHL_repeat"/>
</dbReference>
<feature type="region of interest" description="Disordered" evidence="7">
    <location>
        <begin position="336"/>
        <end position="419"/>
    </location>
</feature>
<evidence type="ECO:0000313" key="10">
    <source>
        <dbReference type="EMBL" id="KAJ6224190.1"/>
    </source>
</evidence>
<feature type="compositionally biased region" description="Low complexity" evidence="7">
    <location>
        <begin position="1844"/>
        <end position="1859"/>
    </location>
</feature>
<dbReference type="PROSITE" id="PS50119">
    <property type="entry name" value="ZF_BBOX"/>
    <property type="match status" value="1"/>
</dbReference>
<feature type="region of interest" description="Disordered" evidence="7">
    <location>
        <begin position="627"/>
        <end position="694"/>
    </location>
</feature>
<dbReference type="FunFam" id="3.30.40.10:FF:000185">
    <property type="entry name" value="RING finger protein nhl-1"/>
    <property type="match status" value="1"/>
</dbReference>
<feature type="compositionally biased region" description="Polar residues" evidence="7">
    <location>
        <begin position="810"/>
        <end position="827"/>
    </location>
</feature>
<comment type="caution">
    <text evidence="10">The sequence shown here is derived from an EMBL/GenBank/DDBJ whole genome shotgun (WGS) entry which is preliminary data.</text>
</comment>
<evidence type="ECO:0000256" key="3">
    <source>
        <dbReference type="ARBA" id="ARBA00022771"/>
    </source>
</evidence>
<feature type="region of interest" description="Disordered" evidence="7">
    <location>
        <begin position="292"/>
        <end position="321"/>
    </location>
</feature>
<feature type="region of interest" description="Disordered" evidence="7">
    <location>
        <begin position="1828"/>
        <end position="1935"/>
    </location>
</feature>
<dbReference type="CDD" id="cd14954">
    <property type="entry name" value="NHL_TRIM71_like"/>
    <property type="match status" value="1"/>
</dbReference>
<evidence type="ECO:0000256" key="4">
    <source>
        <dbReference type="ARBA" id="ARBA00022833"/>
    </source>
</evidence>
<feature type="compositionally biased region" description="Polar residues" evidence="7">
    <location>
        <begin position="1645"/>
        <end position="1666"/>
    </location>
</feature>
<feature type="compositionally biased region" description="Polar residues" evidence="7">
    <location>
        <begin position="516"/>
        <end position="529"/>
    </location>
</feature>
<feature type="compositionally biased region" description="Low complexity" evidence="7">
    <location>
        <begin position="783"/>
        <end position="809"/>
    </location>
</feature>
<organism evidence="10 11">
    <name type="scientific">Blomia tropicalis</name>
    <name type="common">Mite</name>
    <dbReference type="NCBI Taxonomy" id="40697"/>
    <lineage>
        <taxon>Eukaryota</taxon>
        <taxon>Metazoa</taxon>
        <taxon>Ecdysozoa</taxon>
        <taxon>Arthropoda</taxon>
        <taxon>Chelicerata</taxon>
        <taxon>Arachnida</taxon>
        <taxon>Acari</taxon>
        <taxon>Acariformes</taxon>
        <taxon>Sarcoptiformes</taxon>
        <taxon>Astigmata</taxon>
        <taxon>Glycyphagoidea</taxon>
        <taxon>Echimyopodidae</taxon>
        <taxon>Blomia</taxon>
    </lineage>
</organism>